<evidence type="ECO:0000313" key="1">
    <source>
        <dbReference type="EMBL" id="GIO33225.1"/>
    </source>
</evidence>
<sequence length="111" mass="12930">MEIVEVAQLYKHIANYYPAFDASVDRVKADHKYLQDFPFKVAQENVDQHIRTSKYPPNIAEIRGSLGEQIERDRMKTATEEYFEERARARQQACPPPPGWKEAIYAKLGRC</sequence>
<organism evidence="1 2">
    <name type="scientific">Paenibacillus albilobatus</name>
    <dbReference type="NCBI Taxonomy" id="2716884"/>
    <lineage>
        <taxon>Bacteria</taxon>
        <taxon>Bacillati</taxon>
        <taxon>Bacillota</taxon>
        <taxon>Bacilli</taxon>
        <taxon>Bacillales</taxon>
        <taxon>Paenibacillaceae</taxon>
        <taxon>Paenibacillus</taxon>
    </lineage>
</organism>
<protein>
    <recommendedName>
        <fullName evidence="3">Replicative helicase inhibitor G39P N-terminal domain-containing protein</fullName>
    </recommendedName>
</protein>
<gene>
    <name evidence="1" type="ORF">J2TS6_43660</name>
</gene>
<accession>A0A919XLY3</accession>
<proteinExistence type="predicted"/>
<dbReference type="EMBL" id="BORQ01000005">
    <property type="protein sequence ID" value="GIO33225.1"/>
    <property type="molecule type" value="Genomic_DNA"/>
</dbReference>
<name>A0A919XLY3_9BACL</name>
<keyword evidence="2" id="KW-1185">Reference proteome</keyword>
<evidence type="ECO:0008006" key="3">
    <source>
        <dbReference type="Google" id="ProtNLM"/>
    </source>
</evidence>
<evidence type="ECO:0000313" key="2">
    <source>
        <dbReference type="Proteomes" id="UP000679779"/>
    </source>
</evidence>
<reference evidence="1" key="1">
    <citation type="submission" date="2021-03" db="EMBL/GenBank/DDBJ databases">
        <title>Antimicrobial resistance genes in bacteria isolated from Japanese honey, and their potential for conferring macrolide and lincosamide resistance in the American foulbrood pathogen Paenibacillus larvae.</title>
        <authorList>
            <person name="Okamoto M."/>
            <person name="Kumagai M."/>
            <person name="Kanamori H."/>
            <person name="Takamatsu D."/>
        </authorList>
    </citation>
    <scope>NUCLEOTIDE SEQUENCE</scope>
    <source>
        <strain evidence="1">J2TS6</strain>
    </source>
</reference>
<dbReference type="Proteomes" id="UP000679779">
    <property type="component" value="Unassembled WGS sequence"/>
</dbReference>
<dbReference type="Gene3D" id="1.10.8.200">
    <property type="entry name" value="Replisome organizer (g39p helicase loader/inhibitor protein)"/>
    <property type="match status" value="1"/>
</dbReference>
<dbReference type="RefSeq" id="WP_212958375.1">
    <property type="nucleotide sequence ID" value="NZ_BORQ01000005.1"/>
</dbReference>
<dbReference type="AlphaFoldDB" id="A0A919XLY3"/>
<comment type="caution">
    <text evidence="1">The sequence shown here is derived from an EMBL/GenBank/DDBJ whole genome shotgun (WGS) entry which is preliminary data.</text>
</comment>